<dbReference type="STRING" id="2282107.A0A286UNV6"/>
<dbReference type="SUPFAM" id="SSF48371">
    <property type="entry name" value="ARM repeat"/>
    <property type="match status" value="1"/>
</dbReference>
<dbReference type="Proteomes" id="UP000217199">
    <property type="component" value="Unassembled WGS sequence"/>
</dbReference>
<keyword evidence="3" id="KW-1185">Reference proteome</keyword>
<gene>
    <name evidence="2" type="ORF">PNOK_0390000</name>
</gene>
<feature type="region of interest" description="Disordered" evidence="1">
    <location>
        <begin position="560"/>
        <end position="622"/>
    </location>
</feature>
<sequence length="787" mass="89767">MNTQMEPSTPQTERNHNPLVVDTASQKHKQIVLTDAKQMMDIGKGCDIEALKLVGELVEGLPHEDPNIIFDTLSHHLRGCPSDNENLINKENQDAAVFSLWGLGRILQAFPESAFEKKVVKQWKYISQWLSFFKDKKSGSSASRFAMVVFLGASIHFPIIRMQVCMDFGLRQLVASMLFDDQLSKLDTRAYAFHIFVECCKVSAEVKKDIIFEILKTNPDFDHAVESLLRRIGSTRNMTPIPYHTVNSFIHALVYICDSSDGPFGRNPIQAQLYLSHHEPSDLKPVWLSIDNFFRLINYLLGQRYGEPFLRLSLSSGLIRALIILAPALHQCPLDNIRESISILLTKTIAIYLLSPSGINIISRALDEALEDFTQEDLEKVWGSPIGQVWKIFVSYTRERSAYRKFYLKKVDTVPPMNFCNNEKCNKPDKKSCFKTVSWLGQGHKHRCACARIREKIKRDKKDDDFVLYCARRDVFRHYPGIKDMLSRIVTTLPRYAFGIGVNYEQIPPRFDCQKFQAFYSKTDDVTLKNLMESVGDFTERTWDDERSSAERAEREARYLAQNATRKGNNDDTANREVSECSGDSSNQGEEEEDNEEEDSDEEDSDEEDSDEEDSDEENDDVVVFLDMRERHLIFIEMPENAPTETLIGVIRLSGLEKFKVPRNQRPSPEEMEAYRINRIAGTTVLGDPLRTAKFDKVDAYLYKLQKKEDPATIDNPEQKEAAKKVKGTIEAPDISEPKVTSVLKRKLDDAENKDQEGPVTKRGRKGPRGGNSRGGKSRGRGRGKRS</sequence>
<feature type="compositionally biased region" description="Acidic residues" evidence="1">
    <location>
        <begin position="589"/>
        <end position="621"/>
    </location>
</feature>
<evidence type="ECO:0000313" key="3">
    <source>
        <dbReference type="Proteomes" id="UP000217199"/>
    </source>
</evidence>
<feature type="compositionally biased region" description="Basic residues" evidence="1">
    <location>
        <begin position="776"/>
        <end position="787"/>
    </location>
</feature>
<dbReference type="EMBL" id="NBII01000003">
    <property type="protein sequence ID" value="PAV21273.1"/>
    <property type="molecule type" value="Genomic_DNA"/>
</dbReference>
<dbReference type="InterPro" id="IPR016024">
    <property type="entry name" value="ARM-type_fold"/>
</dbReference>
<organism evidence="2 3">
    <name type="scientific">Pyrrhoderma noxium</name>
    <dbReference type="NCBI Taxonomy" id="2282107"/>
    <lineage>
        <taxon>Eukaryota</taxon>
        <taxon>Fungi</taxon>
        <taxon>Dikarya</taxon>
        <taxon>Basidiomycota</taxon>
        <taxon>Agaricomycotina</taxon>
        <taxon>Agaricomycetes</taxon>
        <taxon>Hymenochaetales</taxon>
        <taxon>Hymenochaetaceae</taxon>
        <taxon>Pyrrhoderma</taxon>
    </lineage>
</organism>
<dbReference type="InParanoid" id="A0A286UNV6"/>
<evidence type="ECO:0000256" key="1">
    <source>
        <dbReference type="SAM" id="MobiDB-lite"/>
    </source>
</evidence>
<reference evidence="2 3" key="1">
    <citation type="journal article" date="2017" name="Mol. Ecol.">
        <title>Comparative and population genomic landscape of Phellinus noxius: A hypervariable fungus causing root rot in trees.</title>
        <authorList>
            <person name="Chung C.L."/>
            <person name="Lee T.J."/>
            <person name="Akiba M."/>
            <person name="Lee H.H."/>
            <person name="Kuo T.H."/>
            <person name="Liu D."/>
            <person name="Ke H.M."/>
            <person name="Yokoi T."/>
            <person name="Roa M.B."/>
            <person name="Lu M.J."/>
            <person name="Chang Y.Y."/>
            <person name="Ann P.J."/>
            <person name="Tsai J.N."/>
            <person name="Chen C.Y."/>
            <person name="Tzean S.S."/>
            <person name="Ota Y."/>
            <person name="Hattori T."/>
            <person name="Sahashi N."/>
            <person name="Liou R.F."/>
            <person name="Kikuchi T."/>
            <person name="Tsai I.J."/>
        </authorList>
    </citation>
    <scope>NUCLEOTIDE SEQUENCE [LARGE SCALE GENOMIC DNA]</scope>
    <source>
        <strain evidence="2 3">FFPRI411160</strain>
    </source>
</reference>
<comment type="caution">
    <text evidence="2">The sequence shown here is derived from an EMBL/GenBank/DDBJ whole genome shotgun (WGS) entry which is preliminary data.</text>
</comment>
<feature type="region of interest" description="Disordered" evidence="1">
    <location>
        <begin position="708"/>
        <end position="787"/>
    </location>
</feature>
<protein>
    <submittedName>
        <fullName evidence="2">Uncharacterized protein</fullName>
    </submittedName>
</protein>
<feature type="compositionally biased region" description="Basic and acidic residues" evidence="1">
    <location>
        <begin position="568"/>
        <end position="579"/>
    </location>
</feature>
<proteinExistence type="predicted"/>
<feature type="compositionally biased region" description="Basic and acidic residues" evidence="1">
    <location>
        <begin position="708"/>
        <end position="724"/>
    </location>
</feature>
<dbReference type="AlphaFoldDB" id="A0A286UNV6"/>
<accession>A0A286UNV6</accession>
<evidence type="ECO:0000313" key="2">
    <source>
        <dbReference type="EMBL" id="PAV21273.1"/>
    </source>
</evidence>
<feature type="compositionally biased region" description="Basic and acidic residues" evidence="1">
    <location>
        <begin position="746"/>
        <end position="757"/>
    </location>
</feature>
<name>A0A286UNV6_9AGAM</name>
<dbReference type="OrthoDB" id="3040823at2759"/>